<dbReference type="Gene3D" id="3.30.420.10">
    <property type="entry name" value="Ribonuclease H-like superfamily/Ribonuclease H"/>
    <property type="match status" value="1"/>
</dbReference>
<gene>
    <name evidence="1" type="ORF">EVAR_8778_1</name>
</gene>
<dbReference type="GO" id="GO:0005634">
    <property type="term" value="C:nucleus"/>
    <property type="evidence" value="ECO:0007669"/>
    <property type="project" value="TreeGrafter"/>
</dbReference>
<proteinExistence type="predicted"/>
<reference evidence="1 2" key="1">
    <citation type="journal article" date="2019" name="Commun. Biol.">
        <title>The bagworm genome reveals a unique fibroin gene that provides high tensile strength.</title>
        <authorList>
            <person name="Kono N."/>
            <person name="Nakamura H."/>
            <person name="Ohtoshi R."/>
            <person name="Tomita M."/>
            <person name="Numata K."/>
            <person name="Arakawa K."/>
        </authorList>
    </citation>
    <scope>NUCLEOTIDE SEQUENCE [LARGE SCALE GENOMIC DNA]</scope>
</reference>
<dbReference type="GO" id="GO:0006303">
    <property type="term" value="P:double-strand break repair via nonhomologous end joining"/>
    <property type="evidence" value="ECO:0007669"/>
    <property type="project" value="TreeGrafter"/>
</dbReference>
<dbReference type="AlphaFoldDB" id="A0A4C1TU35"/>
<dbReference type="GO" id="GO:0015074">
    <property type="term" value="P:DNA integration"/>
    <property type="evidence" value="ECO:0007669"/>
    <property type="project" value="TreeGrafter"/>
</dbReference>
<dbReference type="InterPro" id="IPR052709">
    <property type="entry name" value="Transposase-MT_Hybrid"/>
</dbReference>
<keyword evidence="2" id="KW-1185">Reference proteome</keyword>
<dbReference type="InterPro" id="IPR036397">
    <property type="entry name" value="RNaseH_sf"/>
</dbReference>
<dbReference type="GO" id="GO:0044774">
    <property type="term" value="P:mitotic DNA integrity checkpoint signaling"/>
    <property type="evidence" value="ECO:0007669"/>
    <property type="project" value="TreeGrafter"/>
</dbReference>
<dbReference type="GO" id="GO:0003697">
    <property type="term" value="F:single-stranded DNA binding"/>
    <property type="evidence" value="ECO:0007669"/>
    <property type="project" value="TreeGrafter"/>
</dbReference>
<accession>A0A4C1TU35</accession>
<evidence type="ECO:0000313" key="1">
    <source>
        <dbReference type="EMBL" id="GBP17418.1"/>
    </source>
</evidence>
<comment type="caution">
    <text evidence="1">The sequence shown here is derived from an EMBL/GenBank/DDBJ whole genome shotgun (WGS) entry which is preliminary data.</text>
</comment>
<dbReference type="GO" id="GO:0042800">
    <property type="term" value="F:histone H3K4 methyltransferase activity"/>
    <property type="evidence" value="ECO:0007669"/>
    <property type="project" value="TreeGrafter"/>
</dbReference>
<protein>
    <recommendedName>
        <fullName evidence="3">Histone-lysine N-methyltransferase SETMAR</fullName>
    </recommendedName>
</protein>
<dbReference type="EMBL" id="BGZK01000087">
    <property type="protein sequence ID" value="GBP17418.1"/>
    <property type="molecule type" value="Genomic_DNA"/>
</dbReference>
<dbReference type="GO" id="GO:0046975">
    <property type="term" value="F:histone H3K36 methyltransferase activity"/>
    <property type="evidence" value="ECO:0007669"/>
    <property type="project" value="TreeGrafter"/>
</dbReference>
<dbReference type="GO" id="GO:0000729">
    <property type="term" value="P:DNA double-strand break processing"/>
    <property type="evidence" value="ECO:0007669"/>
    <property type="project" value="TreeGrafter"/>
</dbReference>
<dbReference type="PANTHER" id="PTHR46060:SF2">
    <property type="entry name" value="HISTONE-LYSINE N-METHYLTRANSFERASE SETMAR"/>
    <property type="match status" value="1"/>
</dbReference>
<dbReference type="GO" id="GO:0003690">
    <property type="term" value="F:double-stranded DNA binding"/>
    <property type="evidence" value="ECO:0007669"/>
    <property type="project" value="TreeGrafter"/>
</dbReference>
<dbReference type="GO" id="GO:0035861">
    <property type="term" value="C:site of double-strand break"/>
    <property type="evidence" value="ECO:0007669"/>
    <property type="project" value="TreeGrafter"/>
</dbReference>
<sequence length="141" mass="16688">MLKIRHKPRKKTCDVYGPNAVSVRVAQTWFKHFPFRNFDVKDEPRFDRPDADKDHAILEKVEQDRHISRIKRSVQICTANLPTADETQARNREKRPEWINKKGVVFHHDIATPHTFLTTQHILKEFGWEVVMHPPHVTLHT</sequence>
<dbReference type="OrthoDB" id="10032414at2759"/>
<dbReference type="GO" id="GO:0000793">
    <property type="term" value="C:condensed chromosome"/>
    <property type="evidence" value="ECO:0007669"/>
    <property type="project" value="TreeGrafter"/>
</dbReference>
<dbReference type="Proteomes" id="UP000299102">
    <property type="component" value="Unassembled WGS sequence"/>
</dbReference>
<dbReference type="GO" id="GO:0000014">
    <property type="term" value="F:single-stranded DNA endodeoxyribonuclease activity"/>
    <property type="evidence" value="ECO:0007669"/>
    <property type="project" value="TreeGrafter"/>
</dbReference>
<dbReference type="GO" id="GO:0031297">
    <property type="term" value="P:replication fork processing"/>
    <property type="evidence" value="ECO:0007669"/>
    <property type="project" value="TreeGrafter"/>
</dbReference>
<evidence type="ECO:0008006" key="3">
    <source>
        <dbReference type="Google" id="ProtNLM"/>
    </source>
</evidence>
<evidence type="ECO:0000313" key="2">
    <source>
        <dbReference type="Proteomes" id="UP000299102"/>
    </source>
</evidence>
<dbReference type="PANTHER" id="PTHR46060">
    <property type="entry name" value="MARINER MOS1 TRANSPOSASE-LIKE PROTEIN"/>
    <property type="match status" value="1"/>
</dbReference>
<name>A0A4C1TU35_EUMVA</name>
<dbReference type="GO" id="GO:0044547">
    <property type="term" value="F:DNA topoisomerase binding"/>
    <property type="evidence" value="ECO:0007669"/>
    <property type="project" value="TreeGrafter"/>
</dbReference>
<organism evidence="1 2">
    <name type="scientific">Eumeta variegata</name>
    <name type="common">Bagworm moth</name>
    <name type="synonym">Eumeta japonica</name>
    <dbReference type="NCBI Taxonomy" id="151549"/>
    <lineage>
        <taxon>Eukaryota</taxon>
        <taxon>Metazoa</taxon>
        <taxon>Ecdysozoa</taxon>
        <taxon>Arthropoda</taxon>
        <taxon>Hexapoda</taxon>
        <taxon>Insecta</taxon>
        <taxon>Pterygota</taxon>
        <taxon>Neoptera</taxon>
        <taxon>Endopterygota</taxon>
        <taxon>Lepidoptera</taxon>
        <taxon>Glossata</taxon>
        <taxon>Ditrysia</taxon>
        <taxon>Tineoidea</taxon>
        <taxon>Psychidae</taxon>
        <taxon>Oiketicinae</taxon>
        <taxon>Eumeta</taxon>
    </lineage>
</organism>